<evidence type="ECO:0000256" key="7">
    <source>
        <dbReference type="SAM" id="MobiDB-lite"/>
    </source>
</evidence>
<dbReference type="OrthoDB" id="440202at2759"/>
<evidence type="ECO:0000256" key="3">
    <source>
        <dbReference type="ARBA" id="ARBA00022490"/>
    </source>
</evidence>
<dbReference type="GO" id="GO:0019901">
    <property type="term" value="F:protein kinase binding"/>
    <property type="evidence" value="ECO:0007669"/>
    <property type="project" value="InterPro"/>
</dbReference>
<keyword evidence="3" id="KW-0963">Cytoplasm</keyword>
<feature type="compositionally biased region" description="Polar residues" evidence="7">
    <location>
        <begin position="173"/>
        <end position="190"/>
    </location>
</feature>
<dbReference type="Pfam" id="PF08565">
    <property type="entry name" value="CDC37_M"/>
    <property type="match status" value="1"/>
</dbReference>
<dbReference type="InterPro" id="IPR004918">
    <property type="entry name" value="Cdc37"/>
</dbReference>
<organism evidence="11 12">
    <name type="scientific">Choanephora cucurbitarum</name>
    <dbReference type="NCBI Taxonomy" id="101091"/>
    <lineage>
        <taxon>Eukaryota</taxon>
        <taxon>Fungi</taxon>
        <taxon>Fungi incertae sedis</taxon>
        <taxon>Mucoromycota</taxon>
        <taxon>Mucoromycotina</taxon>
        <taxon>Mucoromycetes</taxon>
        <taxon>Mucorales</taxon>
        <taxon>Mucorineae</taxon>
        <taxon>Choanephoraceae</taxon>
        <taxon>Choanephoroideae</taxon>
        <taxon>Choanephora</taxon>
    </lineage>
</organism>
<evidence type="ECO:0000313" key="12">
    <source>
        <dbReference type="Proteomes" id="UP000093000"/>
    </source>
</evidence>
<evidence type="ECO:0000259" key="10">
    <source>
        <dbReference type="SMART" id="SM01071"/>
    </source>
</evidence>
<dbReference type="AlphaFoldDB" id="A0A1C7N5G9"/>
<evidence type="ECO:0000256" key="5">
    <source>
        <dbReference type="ARBA" id="ARBA00031396"/>
    </source>
</evidence>
<feature type="domain" description="Cdc37 Hsp90 binding" evidence="9">
    <location>
        <begin position="183"/>
        <end position="356"/>
    </location>
</feature>
<dbReference type="SMART" id="SM01070">
    <property type="entry name" value="CDC37_M"/>
    <property type="match status" value="1"/>
</dbReference>
<dbReference type="GO" id="GO:0051087">
    <property type="term" value="F:protein-folding chaperone binding"/>
    <property type="evidence" value="ECO:0007669"/>
    <property type="project" value="TreeGrafter"/>
</dbReference>
<dbReference type="InterPro" id="IPR013873">
    <property type="entry name" value="Cdc37_C"/>
</dbReference>
<evidence type="ECO:0000256" key="4">
    <source>
        <dbReference type="ARBA" id="ARBA00023186"/>
    </source>
</evidence>
<dbReference type="Pfam" id="PF03234">
    <property type="entry name" value="CDC37_N"/>
    <property type="match status" value="1"/>
</dbReference>
<dbReference type="GO" id="GO:0050821">
    <property type="term" value="P:protein stabilization"/>
    <property type="evidence" value="ECO:0007669"/>
    <property type="project" value="TreeGrafter"/>
</dbReference>
<evidence type="ECO:0000313" key="11">
    <source>
        <dbReference type="EMBL" id="OBZ82594.1"/>
    </source>
</evidence>
<dbReference type="GO" id="GO:0006457">
    <property type="term" value="P:protein folding"/>
    <property type="evidence" value="ECO:0007669"/>
    <property type="project" value="EnsemblFungi"/>
</dbReference>
<accession>A0A1C7N5G9</accession>
<dbReference type="InParanoid" id="A0A1C7N5G9"/>
<feature type="domain" description="Cdc37 C-terminal" evidence="8">
    <location>
        <begin position="371"/>
        <end position="445"/>
    </location>
</feature>
<evidence type="ECO:0000259" key="8">
    <source>
        <dbReference type="SMART" id="SM01069"/>
    </source>
</evidence>
<feature type="domain" description="Cdc37 N-terminal" evidence="10">
    <location>
        <begin position="2"/>
        <end position="180"/>
    </location>
</feature>
<dbReference type="GO" id="GO:0051082">
    <property type="term" value="F:unfolded protein binding"/>
    <property type="evidence" value="ECO:0007669"/>
    <property type="project" value="TreeGrafter"/>
</dbReference>
<sequence length="445" mass="50531">MPLDYSKWDNLEISDDSDIEVHPNVDKRSMIKWKQEALHRERAERRAKMDYLNQFVPQQKNVLKKVQEFIDMLKNSSDASEAIQRVLKALDQHQTEASQLPAPKDPNMMDMSQVFGAMKDQIKTGLETTSPEQVKSSLLERFEQTQATVQKTVDQASAELDKLTKEASKKLTSENMFTSEKSNKTVINKSKPTPTPKKKTTTKVVETLNPNATMKDLSLQDQASDDADDEDEDIEMSPKATQFSKLRGFEDSYKFLLKHADIINEKTSDSILGQAFTAQLKGEEEYAKNCVIQSLMLQYCGQLGKDGVNLFFSRMSAPNTQGRKMFFDDVDKTYGRIQTRCAEIAAEEVTEQNGVETIQLQPMGDGSQLTIRIPTPEDQEPYKIFNDMPTTFQEALKTGKLEEINKVLEKLPVPEAEQLVHICSEYGFLDVEGEVIDETQQQQQQ</sequence>
<comment type="caution">
    <text evidence="11">The sequence shown here is derived from an EMBL/GenBank/DDBJ whole genome shotgun (WGS) entry which is preliminary data.</text>
</comment>
<dbReference type="EMBL" id="LUGH01000831">
    <property type="protein sequence ID" value="OBZ82594.1"/>
    <property type="molecule type" value="Genomic_DNA"/>
</dbReference>
<dbReference type="InterPro" id="IPR013874">
    <property type="entry name" value="Cdc37_Hsp90-bd"/>
</dbReference>
<dbReference type="STRING" id="101091.A0A1C7N5G9"/>
<name>A0A1C7N5G9_9FUNG</name>
<dbReference type="SMART" id="SM01069">
    <property type="entry name" value="CDC37_C"/>
    <property type="match status" value="1"/>
</dbReference>
<dbReference type="FunCoup" id="A0A1C7N5G9">
    <property type="interactions" value="532"/>
</dbReference>
<comment type="subcellular location">
    <subcellularLocation>
        <location evidence="1">Cytoplasm</location>
    </subcellularLocation>
</comment>
<proteinExistence type="inferred from homology"/>
<keyword evidence="12" id="KW-1185">Reference proteome</keyword>
<reference evidence="11 12" key="1">
    <citation type="submission" date="2016-03" db="EMBL/GenBank/DDBJ databases">
        <title>Choanephora cucurbitarum.</title>
        <authorList>
            <person name="Min B."/>
            <person name="Park H."/>
            <person name="Park J.-H."/>
            <person name="Shin H.-D."/>
            <person name="Choi I.-G."/>
        </authorList>
    </citation>
    <scope>NUCLEOTIDE SEQUENCE [LARGE SCALE GENOMIC DNA]</scope>
    <source>
        <strain evidence="11 12">KUS-F28377</strain>
    </source>
</reference>
<evidence type="ECO:0000256" key="6">
    <source>
        <dbReference type="SAM" id="Coils"/>
    </source>
</evidence>
<evidence type="ECO:0000256" key="1">
    <source>
        <dbReference type="ARBA" id="ARBA00004496"/>
    </source>
</evidence>
<dbReference type="PANTHER" id="PTHR12800:SF4">
    <property type="entry name" value="HSP90 CO-CHAPERONE CDC37"/>
    <property type="match status" value="1"/>
</dbReference>
<dbReference type="SMART" id="SM01071">
    <property type="entry name" value="CDC37_N"/>
    <property type="match status" value="1"/>
</dbReference>
<keyword evidence="6" id="KW-0175">Coiled coil</keyword>
<dbReference type="PANTHER" id="PTHR12800">
    <property type="entry name" value="CDC37-RELATED"/>
    <property type="match status" value="1"/>
</dbReference>
<dbReference type="Gene3D" id="1.20.58.610">
    <property type="entry name" value="Cdc37, Hsp90 binding domain"/>
    <property type="match status" value="1"/>
</dbReference>
<gene>
    <name evidence="11" type="primary">cdc37</name>
    <name evidence="11" type="ORF">A0J61_09358</name>
</gene>
<evidence type="ECO:0000259" key="9">
    <source>
        <dbReference type="SMART" id="SM01070"/>
    </source>
</evidence>
<dbReference type="GO" id="GO:0005634">
    <property type="term" value="C:nucleus"/>
    <property type="evidence" value="ECO:0007669"/>
    <property type="project" value="EnsemblFungi"/>
</dbReference>
<keyword evidence="4" id="KW-0143">Chaperone</keyword>
<feature type="compositionally biased region" description="Acidic residues" evidence="7">
    <location>
        <begin position="223"/>
        <end position="232"/>
    </location>
</feature>
<dbReference type="Pfam" id="PF08564">
    <property type="entry name" value="CDC37_C"/>
    <property type="match status" value="1"/>
</dbReference>
<dbReference type="InterPro" id="IPR013855">
    <property type="entry name" value="Cdc37_N_dom"/>
</dbReference>
<evidence type="ECO:0000256" key="2">
    <source>
        <dbReference type="ARBA" id="ARBA00006222"/>
    </source>
</evidence>
<dbReference type="GO" id="GO:0031072">
    <property type="term" value="F:heat shock protein binding"/>
    <property type="evidence" value="ECO:0007669"/>
    <property type="project" value="EnsemblFungi"/>
</dbReference>
<dbReference type="SUPFAM" id="SSF101391">
    <property type="entry name" value="Hsp90 co-chaperone CDC37"/>
    <property type="match status" value="1"/>
</dbReference>
<dbReference type="Proteomes" id="UP000093000">
    <property type="component" value="Unassembled WGS sequence"/>
</dbReference>
<dbReference type="InterPro" id="IPR038189">
    <property type="entry name" value="Cdc37_Hsp90-bd_sf"/>
</dbReference>
<feature type="region of interest" description="Disordered" evidence="7">
    <location>
        <begin position="171"/>
        <end position="232"/>
    </location>
</feature>
<comment type="similarity">
    <text evidence="2">Belongs to the CDC37 family.</text>
</comment>
<protein>
    <recommendedName>
        <fullName evidence="5">Hsp90 chaperone protein kinase-targeting subunit</fullName>
    </recommendedName>
</protein>
<feature type="coiled-coil region" evidence="6">
    <location>
        <begin position="139"/>
        <end position="166"/>
    </location>
</feature>
<dbReference type="GO" id="GO:0005737">
    <property type="term" value="C:cytoplasm"/>
    <property type="evidence" value="ECO:0007669"/>
    <property type="project" value="UniProtKB-SubCell"/>
</dbReference>